<organism evidence="2 3">
    <name type="scientific">Gigaspora margarita</name>
    <dbReference type="NCBI Taxonomy" id="4874"/>
    <lineage>
        <taxon>Eukaryota</taxon>
        <taxon>Fungi</taxon>
        <taxon>Fungi incertae sedis</taxon>
        <taxon>Mucoromycota</taxon>
        <taxon>Glomeromycotina</taxon>
        <taxon>Glomeromycetes</taxon>
        <taxon>Diversisporales</taxon>
        <taxon>Gigasporaceae</taxon>
        <taxon>Gigaspora</taxon>
    </lineage>
</organism>
<proteinExistence type="predicted"/>
<accession>A0ABN7VTQ9</accession>
<feature type="compositionally biased region" description="Low complexity" evidence="1">
    <location>
        <begin position="204"/>
        <end position="221"/>
    </location>
</feature>
<evidence type="ECO:0000313" key="3">
    <source>
        <dbReference type="Proteomes" id="UP000789901"/>
    </source>
</evidence>
<name>A0ABN7VTQ9_GIGMA</name>
<comment type="caution">
    <text evidence="2">The sequence shown here is derived from an EMBL/GenBank/DDBJ whole genome shotgun (WGS) entry which is preliminary data.</text>
</comment>
<dbReference type="Proteomes" id="UP000789901">
    <property type="component" value="Unassembled WGS sequence"/>
</dbReference>
<evidence type="ECO:0000256" key="1">
    <source>
        <dbReference type="SAM" id="MobiDB-lite"/>
    </source>
</evidence>
<dbReference type="EMBL" id="CAJVQB010021924">
    <property type="protein sequence ID" value="CAG8798322.1"/>
    <property type="molecule type" value="Genomic_DNA"/>
</dbReference>
<protein>
    <submittedName>
        <fullName evidence="2">22986_t:CDS:1</fullName>
    </submittedName>
</protein>
<evidence type="ECO:0000313" key="2">
    <source>
        <dbReference type="EMBL" id="CAG8798322.1"/>
    </source>
</evidence>
<keyword evidence="3" id="KW-1185">Reference proteome</keyword>
<feature type="region of interest" description="Disordered" evidence="1">
    <location>
        <begin position="203"/>
        <end position="251"/>
    </location>
</feature>
<gene>
    <name evidence="2" type="ORF">GMARGA_LOCUS22575</name>
</gene>
<sequence length="251" mass="28534">MKLKGCLKSNAEAHAEDHIGVHTENYARAHAENHVEAHAKGLAEVHVEEQEPILILLPDMDTVDQPAKGEILLENNEIEEIVANLPDESSYAPETAQAITTYLQVINESVATEEILDDEEINSIVQVNENGKSIGQEIDEDKVPDLLVIAAEVFNAMQTVIHYKEQEISELNFSLEELEFLKNLLKEYKYIYKKLKKQKKITNSYSQDPYSQDSYFQDSYSRGPYFQDSDLQKSDFQESDSQESDSQKSDS</sequence>
<reference evidence="2 3" key="1">
    <citation type="submission" date="2021-06" db="EMBL/GenBank/DDBJ databases">
        <authorList>
            <person name="Kallberg Y."/>
            <person name="Tangrot J."/>
            <person name="Rosling A."/>
        </authorList>
    </citation>
    <scope>NUCLEOTIDE SEQUENCE [LARGE SCALE GENOMIC DNA]</scope>
    <source>
        <strain evidence="2 3">120-4 pot B 10/14</strain>
    </source>
</reference>